<sequence length="95" mass="10168">MNSRMVELEAVLSRSAPDRQAARRLAVDLARSLDALSARRDVDRLLRCAAALTRMGSADAADALLIAMLALVDPTGPEASRVRDQQALVAVARGR</sequence>
<dbReference type="EMBL" id="JBHTLK010000286">
    <property type="protein sequence ID" value="MFD1151851.1"/>
    <property type="molecule type" value="Genomic_DNA"/>
</dbReference>
<evidence type="ECO:0000313" key="1">
    <source>
        <dbReference type="EMBL" id="MFD1151851.1"/>
    </source>
</evidence>
<name>A0ABW3R4L3_9PSEU</name>
<gene>
    <name evidence="1" type="ORF">ACFQ3T_32340</name>
</gene>
<dbReference type="RefSeq" id="WP_380729221.1">
    <property type="nucleotide sequence ID" value="NZ_JBHTLK010000286.1"/>
</dbReference>
<organism evidence="1 2">
    <name type="scientific">Saccharothrix hoggarensis</name>
    <dbReference type="NCBI Taxonomy" id="913853"/>
    <lineage>
        <taxon>Bacteria</taxon>
        <taxon>Bacillati</taxon>
        <taxon>Actinomycetota</taxon>
        <taxon>Actinomycetes</taxon>
        <taxon>Pseudonocardiales</taxon>
        <taxon>Pseudonocardiaceae</taxon>
        <taxon>Saccharothrix</taxon>
    </lineage>
</organism>
<accession>A0ABW3R4L3</accession>
<protein>
    <recommendedName>
        <fullName evidence="3">ANTAR domain-containing protein</fullName>
    </recommendedName>
</protein>
<evidence type="ECO:0008006" key="3">
    <source>
        <dbReference type="Google" id="ProtNLM"/>
    </source>
</evidence>
<keyword evidence="2" id="KW-1185">Reference proteome</keyword>
<feature type="non-terminal residue" evidence="1">
    <location>
        <position position="95"/>
    </location>
</feature>
<dbReference type="Proteomes" id="UP001597168">
    <property type="component" value="Unassembled WGS sequence"/>
</dbReference>
<proteinExistence type="predicted"/>
<evidence type="ECO:0000313" key="2">
    <source>
        <dbReference type="Proteomes" id="UP001597168"/>
    </source>
</evidence>
<reference evidence="2" key="1">
    <citation type="journal article" date="2019" name="Int. J. Syst. Evol. Microbiol.">
        <title>The Global Catalogue of Microorganisms (GCM) 10K type strain sequencing project: providing services to taxonomists for standard genome sequencing and annotation.</title>
        <authorList>
            <consortium name="The Broad Institute Genomics Platform"/>
            <consortium name="The Broad Institute Genome Sequencing Center for Infectious Disease"/>
            <person name="Wu L."/>
            <person name="Ma J."/>
        </authorList>
    </citation>
    <scope>NUCLEOTIDE SEQUENCE [LARGE SCALE GENOMIC DNA]</scope>
    <source>
        <strain evidence="2">CCUG 60214</strain>
    </source>
</reference>
<comment type="caution">
    <text evidence="1">The sequence shown here is derived from an EMBL/GenBank/DDBJ whole genome shotgun (WGS) entry which is preliminary data.</text>
</comment>